<name>A0A6V6YU71_9FLAO</name>
<keyword evidence="7" id="KW-1185">Reference proteome</keyword>
<evidence type="ECO:0000256" key="1">
    <source>
        <dbReference type="ARBA" id="ARBA00023015"/>
    </source>
</evidence>
<comment type="caution">
    <text evidence="6">The sequence shown here is derived from an EMBL/GenBank/DDBJ whole genome shotgun (WGS) entry which is preliminary data.</text>
</comment>
<evidence type="ECO:0000259" key="4">
    <source>
        <dbReference type="PROSITE" id="PS50042"/>
    </source>
</evidence>
<dbReference type="EMBL" id="CAIJDP010000060">
    <property type="protein sequence ID" value="CAD0002814.1"/>
    <property type="molecule type" value="Genomic_DNA"/>
</dbReference>
<evidence type="ECO:0000313" key="7">
    <source>
        <dbReference type="Proteomes" id="UP000530060"/>
    </source>
</evidence>
<dbReference type="InterPro" id="IPR012318">
    <property type="entry name" value="HTH_CRP"/>
</dbReference>
<sequence>MQKNYLNELYLCNGVSSTNETIMITAELLEKYGALKKFFNKNEVIFDEGNLPAYYYQIISGEIKMSNYNDDGREFIQGIFYKEQSFGEPPLFLNQKYPANAIAVENSEIFLLSKSNFWKLLEENSKISIKIIENLAQRLYYKSVMAAEISTQEPEHRVLKLIDHGIAYFNFQKDKNGYLINFTRQQIGDLTGLRVETIIRTIKALEKKGELKIINRKVYR</sequence>
<keyword evidence="1" id="KW-0805">Transcription regulation</keyword>
<dbReference type="GO" id="GO:0005829">
    <property type="term" value="C:cytosol"/>
    <property type="evidence" value="ECO:0007669"/>
    <property type="project" value="TreeGrafter"/>
</dbReference>
<gene>
    <name evidence="6" type="ORF">FLAT13_01410</name>
</gene>
<dbReference type="SUPFAM" id="SSF46785">
    <property type="entry name" value="Winged helix' DNA-binding domain"/>
    <property type="match status" value="1"/>
</dbReference>
<dbReference type="GO" id="GO:0003700">
    <property type="term" value="F:DNA-binding transcription factor activity"/>
    <property type="evidence" value="ECO:0007669"/>
    <property type="project" value="TreeGrafter"/>
</dbReference>
<dbReference type="SMART" id="SM00100">
    <property type="entry name" value="cNMP"/>
    <property type="match status" value="1"/>
</dbReference>
<accession>A0A6V6YU71</accession>
<keyword evidence="2" id="KW-0238">DNA-binding</keyword>
<protein>
    <submittedName>
        <fullName evidence="6">Cyclic nucleotide-binding protein</fullName>
    </submittedName>
</protein>
<dbReference type="InterPro" id="IPR000595">
    <property type="entry name" value="cNMP-bd_dom"/>
</dbReference>
<evidence type="ECO:0000259" key="5">
    <source>
        <dbReference type="PROSITE" id="PS51063"/>
    </source>
</evidence>
<dbReference type="InterPro" id="IPR050397">
    <property type="entry name" value="Env_Response_Regulators"/>
</dbReference>
<dbReference type="Gene3D" id="2.60.120.10">
    <property type="entry name" value="Jelly Rolls"/>
    <property type="match status" value="1"/>
</dbReference>
<dbReference type="InterPro" id="IPR036390">
    <property type="entry name" value="WH_DNA-bd_sf"/>
</dbReference>
<dbReference type="PANTHER" id="PTHR24567:SF28">
    <property type="entry name" value="LISTERIOLYSIN REGULATORY PROTEIN"/>
    <property type="match status" value="1"/>
</dbReference>
<dbReference type="Pfam" id="PF00027">
    <property type="entry name" value="cNMP_binding"/>
    <property type="match status" value="1"/>
</dbReference>
<keyword evidence="3" id="KW-0804">Transcription</keyword>
<evidence type="ECO:0000256" key="3">
    <source>
        <dbReference type="ARBA" id="ARBA00023163"/>
    </source>
</evidence>
<dbReference type="CDD" id="cd00038">
    <property type="entry name" value="CAP_ED"/>
    <property type="match status" value="1"/>
</dbReference>
<dbReference type="AlphaFoldDB" id="A0A6V6YU71"/>
<dbReference type="GO" id="GO:0003677">
    <property type="term" value="F:DNA binding"/>
    <property type="evidence" value="ECO:0007669"/>
    <property type="project" value="UniProtKB-KW"/>
</dbReference>
<evidence type="ECO:0000313" key="6">
    <source>
        <dbReference type="EMBL" id="CAD0002814.1"/>
    </source>
</evidence>
<dbReference type="Proteomes" id="UP000530060">
    <property type="component" value="Unassembled WGS sequence"/>
</dbReference>
<dbReference type="PANTHER" id="PTHR24567">
    <property type="entry name" value="CRP FAMILY TRANSCRIPTIONAL REGULATORY PROTEIN"/>
    <property type="match status" value="1"/>
</dbReference>
<organism evidence="6 7">
    <name type="scientific">Flavobacterium salmonis</name>
    <dbReference type="NCBI Taxonomy" id="2654844"/>
    <lineage>
        <taxon>Bacteria</taxon>
        <taxon>Pseudomonadati</taxon>
        <taxon>Bacteroidota</taxon>
        <taxon>Flavobacteriia</taxon>
        <taxon>Flavobacteriales</taxon>
        <taxon>Flavobacteriaceae</taxon>
        <taxon>Flavobacterium</taxon>
    </lineage>
</organism>
<dbReference type="InterPro" id="IPR014710">
    <property type="entry name" value="RmlC-like_jellyroll"/>
</dbReference>
<feature type="domain" description="HTH crp-type" evidence="5">
    <location>
        <begin position="152"/>
        <end position="220"/>
    </location>
</feature>
<reference evidence="6 7" key="1">
    <citation type="submission" date="2020-06" db="EMBL/GenBank/DDBJ databases">
        <authorList>
            <person name="Criscuolo A."/>
        </authorList>
    </citation>
    <scope>NUCLEOTIDE SEQUENCE [LARGE SCALE GENOMIC DNA]</scope>
    <source>
        <strain evidence="7">CIP 111411</strain>
    </source>
</reference>
<feature type="domain" description="Cyclic nucleotide-binding" evidence="4">
    <location>
        <begin position="39"/>
        <end position="138"/>
    </location>
</feature>
<dbReference type="PROSITE" id="PS51063">
    <property type="entry name" value="HTH_CRP_2"/>
    <property type="match status" value="1"/>
</dbReference>
<dbReference type="SUPFAM" id="SSF51206">
    <property type="entry name" value="cAMP-binding domain-like"/>
    <property type="match status" value="1"/>
</dbReference>
<proteinExistence type="predicted"/>
<dbReference type="InterPro" id="IPR018490">
    <property type="entry name" value="cNMP-bd_dom_sf"/>
</dbReference>
<evidence type="ECO:0000256" key="2">
    <source>
        <dbReference type="ARBA" id="ARBA00023125"/>
    </source>
</evidence>
<dbReference type="PRINTS" id="PR00034">
    <property type="entry name" value="HTHCRP"/>
</dbReference>
<dbReference type="PROSITE" id="PS50042">
    <property type="entry name" value="CNMP_BINDING_3"/>
    <property type="match status" value="1"/>
</dbReference>